<evidence type="ECO:0000256" key="3">
    <source>
        <dbReference type="SAM" id="SignalP"/>
    </source>
</evidence>
<evidence type="ECO:0000256" key="2">
    <source>
        <dbReference type="SAM" id="Phobius"/>
    </source>
</evidence>
<keyword evidence="3" id="KW-0732">Signal</keyword>
<feature type="chain" id="PRO_5013126434" description="DUF4349 domain-containing protein" evidence="3">
    <location>
        <begin position="32"/>
        <end position="269"/>
    </location>
</feature>
<proteinExistence type="predicted"/>
<dbReference type="Proteomes" id="UP000219374">
    <property type="component" value="Unassembled WGS sequence"/>
</dbReference>
<feature type="signal peptide" evidence="3">
    <location>
        <begin position="1"/>
        <end position="31"/>
    </location>
</feature>
<dbReference type="AlphaFoldDB" id="A0A286DDY6"/>
<evidence type="ECO:0000313" key="5">
    <source>
        <dbReference type="EMBL" id="SOD56866.1"/>
    </source>
</evidence>
<dbReference type="EMBL" id="OCND01000011">
    <property type="protein sequence ID" value="SOD56866.1"/>
    <property type="molecule type" value="Genomic_DNA"/>
</dbReference>
<reference evidence="5 6" key="1">
    <citation type="submission" date="2017-09" db="EMBL/GenBank/DDBJ databases">
        <authorList>
            <person name="Ehlers B."/>
            <person name="Leendertz F.H."/>
        </authorList>
    </citation>
    <scope>NUCLEOTIDE SEQUENCE [LARGE SCALE GENOMIC DNA]</scope>
    <source>
        <strain evidence="5 6">CGMCC 1.10978</strain>
    </source>
</reference>
<evidence type="ECO:0000259" key="4">
    <source>
        <dbReference type="Pfam" id="PF14257"/>
    </source>
</evidence>
<keyword evidence="1" id="KW-0175">Coiled coil</keyword>
<gene>
    <name evidence="5" type="ORF">SAMN06296416_11148</name>
</gene>
<keyword evidence="6" id="KW-1185">Reference proteome</keyword>
<feature type="transmembrane region" description="Helical" evidence="2">
    <location>
        <begin position="239"/>
        <end position="261"/>
    </location>
</feature>
<feature type="domain" description="DUF4349" evidence="4">
    <location>
        <begin position="63"/>
        <end position="262"/>
    </location>
</feature>
<accession>A0A286DDY6</accession>
<keyword evidence="2" id="KW-0472">Membrane</keyword>
<evidence type="ECO:0000256" key="1">
    <source>
        <dbReference type="SAM" id="Coils"/>
    </source>
</evidence>
<keyword evidence="2" id="KW-1133">Transmembrane helix</keyword>
<feature type="coiled-coil region" evidence="1">
    <location>
        <begin position="145"/>
        <end position="207"/>
    </location>
</feature>
<dbReference type="Pfam" id="PF14257">
    <property type="entry name" value="DUF4349"/>
    <property type="match status" value="1"/>
</dbReference>
<organism evidence="5 6">
    <name type="scientific">Pseudoxanthomonas wuyuanensis</name>
    <dbReference type="NCBI Taxonomy" id="1073196"/>
    <lineage>
        <taxon>Bacteria</taxon>
        <taxon>Pseudomonadati</taxon>
        <taxon>Pseudomonadota</taxon>
        <taxon>Gammaproteobacteria</taxon>
        <taxon>Lysobacterales</taxon>
        <taxon>Lysobacteraceae</taxon>
        <taxon>Pseudoxanthomonas</taxon>
    </lineage>
</organism>
<dbReference type="InterPro" id="IPR025645">
    <property type="entry name" value="DUF4349"/>
</dbReference>
<name>A0A286DDY6_9GAMM</name>
<sequence length="269" mass="28858">MPQPRKGGMRMRATAKGALALVLACLLPACAKHGSGYAGAVAADAALRSPEGAYLAYEHDVSIALAAAQIPQRLQAAQSACSSGKFGDCSVLNVSQQGGDHPSASLTVRIAPDGVEPLIAQASAGAEIGSRSTHAEDLAQTVRDNTLLRTRLEKEQARLAEFQQRRDLSVADMIALSQQLSQVEAQLQVAQQEAAQHRRRIDTQRLTLRFHPPGGQSGRGEIRQAVRDFFATLATGTAWTIRTVAFLIPAVIGLAILLALWRRLRRKKT</sequence>
<protein>
    <recommendedName>
        <fullName evidence="4">DUF4349 domain-containing protein</fullName>
    </recommendedName>
</protein>
<keyword evidence="2" id="KW-0812">Transmembrane</keyword>
<evidence type="ECO:0000313" key="6">
    <source>
        <dbReference type="Proteomes" id="UP000219374"/>
    </source>
</evidence>